<dbReference type="InterPro" id="IPR017972">
    <property type="entry name" value="Cyt_P450_CS"/>
</dbReference>
<dbReference type="PRINTS" id="PR00463">
    <property type="entry name" value="EP450I"/>
</dbReference>
<comment type="similarity">
    <text evidence="2 9">Belongs to the cytochrome P450 family.</text>
</comment>
<keyword evidence="5 9" id="KW-0560">Oxidoreductase</keyword>
<dbReference type="PANTHER" id="PTHR46206">
    <property type="entry name" value="CYTOCHROME P450"/>
    <property type="match status" value="1"/>
</dbReference>
<evidence type="ECO:0000313" key="12">
    <source>
        <dbReference type="Proteomes" id="UP000219602"/>
    </source>
</evidence>
<keyword evidence="10" id="KW-1133">Transmembrane helix</keyword>
<dbReference type="InterPro" id="IPR036396">
    <property type="entry name" value="Cyt_P450_sf"/>
</dbReference>
<name>A0A2H3GXF0_FUSOX</name>
<organism evidence="11 12">
    <name type="scientific">Fusarium oxysporum f. sp. radicis-cucumerinum</name>
    <dbReference type="NCBI Taxonomy" id="327505"/>
    <lineage>
        <taxon>Eukaryota</taxon>
        <taxon>Fungi</taxon>
        <taxon>Dikarya</taxon>
        <taxon>Ascomycota</taxon>
        <taxon>Pezizomycotina</taxon>
        <taxon>Sordariomycetes</taxon>
        <taxon>Hypocreomycetidae</taxon>
        <taxon>Hypocreales</taxon>
        <taxon>Nectriaceae</taxon>
        <taxon>Fusarium</taxon>
        <taxon>Fusarium oxysporum species complex</taxon>
    </lineage>
</organism>
<proteinExistence type="inferred from homology"/>
<evidence type="ECO:0000256" key="8">
    <source>
        <dbReference type="PIRSR" id="PIRSR602401-1"/>
    </source>
</evidence>
<evidence type="ECO:0000256" key="2">
    <source>
        <dbReference type="ARBA" id="ARBA00010617"/>
    </source>
</evidence>
<dbReference type="GO" id="GO:0005506">
    <property type="term" value="F:iron ion binding"/>
    <property type="evidence" value="ECO:0007669"/>
    <property type="project" value="InterPro"/>
</dbReference>
<dbReference type="GO" id="GO:0016705">
    <property type="term" value="F:oxidoreductase activity, acting on paired donors, with incorporation or reduction of molecular oxygen"/>
    <property type="evidence" value="ECO:0007669"/>
    <property type="project" value="InterPro"/>
</dbReference>
<keyword evidence="3 8" id="KW-0349">Heme</keyword>
<dbReference type="Pfam" id="PF00067">
    <property type="entry name" value="p450"/>
    <property type="match status" value="1"/>
</dbReference>
<dbReference type="GO" id="GO:0020037">
    <property type="term" value="F:heme binding"/>
    <property type="evidence" value="ECO:0007669"/>
    <property type="project" value="InterPro"/>
</dbReference>
<dbReference type="EMBL" id="MABQ02000007">
    <property type="protein sequence ID" value="PCD30363.1"/>
    <property type="molecule type" value="Genomic_DNA"/>
</dbReference>
<evidence type="ECO:0000256" key="3">
    <source>
        <dbReference type="ARBA" id="ARBA00022617"/>
    </source>
</evidence>
<dbReference type="Proteomes" id="UP000219602">
    <property type="component" value="Chromosome 9"/>
</dbReference>
<feature type="binding site" description="axial binding residue" evidence="8">
    <location>
        <position position="439"/>
    </location>
    <ligand>
        <name>heme</name>
        <dbReference type="ChEBI" id="CHEBI:30413"/>
    </ligand>
    <ligandPart>
        <name>Fe</name>
        <dbReference type="ChEBI" id="CHEBI:18248"/>
    </ligandPart>
</feature>
<keyword evidence="10" id="KW-0472">Membrane</keyword>
<evidence type="ECO:0000256" key="7">
    <source>
        <dbReference type="ARBA" id="ARBA00023033"/>
    </source>
</evidence>
<dbReference type="InterPro" id="IPR001128">
    <property type="entry name" value="Cyt_P450"/>
</dbReference>
<dbReference type="AlphaFoldDB" id="A0A2H3GXF0"/>
<dbReference type="STRING" id="327505.A0A2H3GXF0"/>
<evidence type="ECO:0000256" key="1">
    <source>
        <dbReference type="ARBA" id="ARBA00001971"/>
    </source>
</evidence>
<evidence type="ECO:0008006" key="13">
    <source>
        <dbReference type="Google" id="ProtNLM"/>
    </source>
</evidence>
<evidence type="ECO:0000313" key="11">
    <source>
        <dbReference type="EMBL" id="PCD30363.1"/>
    </source>
</evidence>
<accession>A0A2H3GXF0</accession>
<evidence type="ECO:0000256" key="4">
    <source>
        <dbReference type="ARBA" id="ARBA00022723"/>
    </source>
</evidence>
<protein>
    <recommendedName>
        <fullName evidence="13">Ent-kaurene oxidase</fullName>
    </recommendedName>
</protein>
<comment type="caution">
    <text evidence="11">The sequence shown here is derived from an EMBL/GenBank/DDBJ whole genome shotgun (WGS) entry which is preliminary data.</text>
</comment>
<reference evidence="11 12" key="2">
    <citation type="journal article" date="2017" name="Sci. Rep.">
        <title>A mobile pathogenicity chromosome in Fusarium oxysporum for infection of multiple cucurbit species.</title>
        <authorList>
            <person name="van Dam P."/>
            <person name="Fokkens L."/>
            <person name="Ayukawa Y."/>
            <person name="van der Gragt M."/>
            <person name="Ter Horst A."/>
            <person name="Brankovics B."/>
            <person name="Houterman P.M."/>
            <person name="Arie T."/>
            <person name="Rep M."/>
        </authorList>
    </citation>
    <scope>NUCLEOTIDE SEQUENCE [LARGE SCALE GENOMIC DNA]</scope>
    <source>
        <strain evidence="11 12">Forc016</strain>
    </source>
</reference>
<dbReference type="CDD" id="cd11041">
    <property type="entry name" value="CYP503A1-like"/>
    <property type="match status" value="1"/>
</dbReference>
<reference evidence="11 12" key="1">
    <citation type="journal article" date="2016" name="Environ. Microbiol.">
        <title>Effector profiles distinguish formae speciales of Fusarium oxysporum.</title>
        <authorList>
            <person name="van Dam P."/>
            <person name="Fokkens L."/>
            <person name="Schmidt S.M."/>
            <person name="Linmans J.H."/>
            <person name="Kistler H.C."/>
            <person name="Ma L.J."/>
            <person name="Rep M."/>
        </authorList>
    </citation>
    <scope>NUCLEOTIDE SEQUENCE [LARGE SCALE GENOMIC DNA]</scope>
    <source>
        <strain evidence="11 12">Forc016</strain>
    </source>
</reference>
<comment type="cofactor">
    <cofactor evidence="1 8">
        <name>heme</name>
        <dbReference type="ChEBI" id="CHEBI:30413"/>
    </cofactor>
</comment>
<keyword evidence="4 8" id="KW-0479">Metal-binding</keyword>
<dbReference type="PROSITE" id="PS00086">
    <property type="entry name" value="CYTOCHROME_P450"/>
    <property type="match status" value="1"/>
</dbReference>
<feature type="transmembrane region" description="Helical" evidence="10">
    <location>
        <begin position="6"/>
        <end position="26"/>
    </location>
</feature>
<keyword evidence="6 8" id="KW-0408">Iron</keyword>
<keyword evidence="7 9" id="KW-0503">Monooxygenase</keyword>
<evidence type="ECO:0000256" key="10">
    <source>
        <dbReference type="SAM" id="Phobius"/>
    </source>
</evidence>
<gene>
    <name evidence="11" type="ORF">AU210_010045</name>
</gene>
<evidence type="ECO:0000256" key="5">
    <source>
        <dbReference type="ARBA" id="ARBA00023002"/>
    </source>
</evidence>
<dbReference type="SUPFAM" id="SSF48264">
    <property type="entry name" value="Cytochrome P450"/>
    <property type="match status" value="1"/>
</dbReference>
<sequence>MAILFSPLGLGVSLVAILIGAIIFVNKKMKFPIINKYPKDFFHRRANHEYKTNARKLLKDGAAKHGENPFAILVPNGIKTILPPSCVGWAKNNKDLDHQQLVRDEYFASYPGFDVQHVLHHPNRMVINMVQGKLSKTDKTLPVMNKHIKAGLSDIWGEDKSWKTLNWEDGTTGVISRAAASIFVGPELAADPEWQKVSRAYVLDYFGAVGEMHLWPSWLRWLVVWYLPGASACRAGLKRAREMVNEVVQKRRQEEQEAKLEGKEAPAYYDALAWTLESPLGNEFEPADVQLALAMAALFTTSELFRQILTEIARRPEVVEHLRREIEDAAPDHDFTATSLVKMQLHDSFMKETQRQIPSLVILERLVIHDTRLPDGTVLKKGTHIAIDSREMYDPAKFENPEEFDAWRFYKRRQAGDNTSLFVQSSPDHAQFGMGKHLCPGRFFAGSELKLCLAQIILNYDIRLKDGCLGKPMQFGFLSATDPYTQLEVRRR</sequence>
<dbReference type="GO" id="GO:0004497">
    <property type="term" value="F:monooxygenase activity"/>
    <property type="evidence" value="ECO:0007669"/>
    <property type="project" value="UniProtKB-KW"/>
</dbReference>
<keyword evidence="10" id="KW-0812">Transmembrane</keyword>
<evidence type="ECO:0000256" key="6">
    <source>
        <dbReference type="ARBA" id="ARBA00023004"/>
    </source>
</evidence>
<dbReference type="PANTHER" id="PTHR46206:SF2">
    <property type="entry name" value="CYTOCHROME P450 MONOOXYGENASE AUSG-RELATED"/>
    <property type="match status" value="1"/>
</dbReference>
<dbReference type="Gene3D" id="1.10.630.10">
    <property type="entry name" value="Cytochrome P450"/>
    <property type="match status" value="1"/>
</dbReference>
<dbReference type="InterPro" id="IPR002401">
    <property type="entry name" value="Cyt_P450_E_grp-I"/>
</dbReference>
<evidence type="ECO:0000256" key="9">
    <source>
        <dbReference type="RuleBase" id="RU000461"/>
    </source>
</evidence>